<evidence type="ECO:0000256" key="6">
    <source>
        <dbReference type="SAM" id="Phobius"/>
    </source>
</evidence>
<evidence type="ECO:0000256" key="2">
    <source>
        <dbReference type="ARBA" id="ARBA00007362"/>
    </source>
</evidence>
<keyword evidence="4 6" id="KW-1133">Transmembrane helix</keyword>
<comment type="similarity">
    <text evidence="2">Belongs to the EamA transporter family.</text>
</comment>
<feature type="transmembrane region" description="Helical" evidence="6">
    <location>
        <begin position="276"/>
        <end position="294"/>
    </location>
</feature>
<evidence type="ECO:0000313" key="9">
    <source>
        <dbReference type="Proteomes" id="UP000250369"/>
    </source>
</evidence>
<dbReference type="GO" id="GO:0016020">
    <property type="term" value="C:membrane"/>
    <property type="evidence" value="ECO:0007669"/>
    <property type="project" value="UniProtKB-SubCell"/>
</dbReference>
<gene>
    <name evidence="8" type="ORF">DQG23_19480</name>
</gene>
<evidence type="ECO:0000256" key="4">
    <source>
        <dbReference type="ARBA" id="ARBA00022989"/>
    </source>
</evidence>
<comment type="caution">
    <text evidence="8">The sequence shown here is derived from an EMBL/GenBank/DDBJ whole genome shotgun (WGS) entry which is preliminary data.</text>
</comment>
<dbReference type="PANTHER" id="PTHR32322">
    <property type="entry name" value="INNER MEMBRANE TRANSPORTER"/>
    <property type="match status" value="1"/>
</dbReference>
<reference evidence="8 9" key="1">
    <citation type="journal article" date="2009" name="Int. J. Syst. Evol. Microbiol.">
        <title>Paenibacillus contaminans sp. nov., isolated from a contaminated laboratory plate.</title>
        <authorList>
            <person name="Chou J.H."/>
            <person name="Lee J.H."/>
            <person name="Lin M.C."/>
            <person name="Chang P.S."/>
            <person name="Arun A.B."/>
            <person name="Young C.C."/>
            <person name="Chen W.M."/>
        </authorList>
    </citation>
    <scope>NUCLEOTIDE SEQUENCE [LARGE SCALE GENOMIC DNA]</scope>
    <source>
        <strain evidence="8 9">CKOBP-6</strain>
    </source>
</reference>
<feature type="transmembrane region" description="Helical" evidence="6">
    <location>
        <begin position="159"/>
        <end position="178"/>
    </location>
</feature>
<sequence>MLRSYLLLTFCVAVWGSNFVFGNVLVKQFSPMFLAAARLLFITLFLFAYVWLRYRQTNGNGMKTSLSAIGRREWRLLLLLGLVGVFLNQWSFYSGLQTADPTTSALILALTPLTTAFLAALFLKERVTPSMLAGSLLALFGVFFVVSEGAKLELHVGHLWIFVTMLTFAGSIVIVRLLARTLPPLITTLVSTTAGFAMMVPAVSASGSVWRISQEAWAWALLIATAIVMHGIVTLIWNGQLQKVGAARAAMFSNLEPFVAMVVGYAVLGLPITPRQLLGSLFIVGGVTLASLYVSKRKPAVSSPNAGAEIKG</sequence>
<dbReference type="AlphaFoldDB" id="A0A329MJJ3"/>
<dbReference type="SUPFAM" id="SSF103481">
    <property type="entry name" value="Multidrug resistance efflux transporter EmrE"/>
    <property type="match status" value="2"/>
</dbReference>
<feature type="transmembrane region" description="Helical" evidence="6">
    <location>
        <begin position="216"/>
        <end position="237"/>
    </location>
</feature>
<evidence type="ECO:0000313" key="8">
    <source>
        <dbReference type="EMBL" id="RAV19738.1"/>
    </source>
</evidence>
<feature type="transmembrane region" description="Helical" evidence="6">
    <location>
        <begin position="249"/>
        <end position="270"/>
    </location>
</feature>
<keyword evidence="3 6" id="KW-0812">Transmembrane</keyword>
<feature type="transmembrane region" description="Helical" evidence="6">
    <location>
        <begin position="105"/>
        <end position="123"/>
    </location>
</feature>
<dbReference type="PANTHER" id="PTHR32322:SF2">
    <property type="entry name" value="EAMA DOMAIN-CONTAINING PROTEIN"/>
    <property type="match status" value="1"/>
</dbReference>
<protein>
    <submittedName>
        <fullName evidence="8">EamA/RhaT family transporter</fullName>
    </submittedName>
</protein>
<dbReference type="InterPro" id="IPR050638">
    <property type="entry name" value="AA-Vitamin_Transporters"/>
</dbReference>
<dbReference type="Gene3D" id="1.10.3730.20">
    <property type="match status" value="1"/>
</dbReference>
<evidence type="ECO:0000256" key="1">
    <source>
        <dbReference type="ARBA" id="ARBA00004127"/>
    </source>
</evidence>
<feature type="transmembrane region" description="Helical" evidence="6">
    <location>
        <begin position="32"/>
        <end position="52"/>
    </location>
</feature>
<accession>A0A329MJJ3</accession>
<dbReference type="Proteomes" id="UP000250369">
    <property type="component" value="Unassembled WGS sequence"/>
</dbReference>
<dbReference type="OrthoDB" id="9805239at2"/>
<dbReference type="EMBL" id="QMFB01000011">
    <property type="protein sequence ID" value="RAV19738.1"/>
    <property type="molecule type" value="Genomic_DNA"/>
</dbReference>
<dbReference type="Pfam" id="PF00892">
    <property type="entry name" value="EamA"/>
    <property type="match status" value="2"/>
</dbReference>
<feature type="transmembrane region" description="Helical" evidence="6">
    <location>
        <begin position="130"/>
        <end position="147"/>
    </location>
</feature>
<keyword evidence="5 6" id="KW-0472">Membrane</keyword>
<dbReference type="InterPro" id="IPR000620">
    <property type="entry name" value="EamA_dom"/>
</dbReference>
<organism evidence="8 9">
    <name type="scientific">Paenibacillus contaminans</name>
    <dbReference type="NCBI Taxonomy" id="450362"/>
    <lineage>
        <taxon>Bacteria</taxon>
        <taxon>Bacillati</taxon>
        <taxon>Bacillota</taxon>
        <taxon>Bacilli</taxon>
        <taxon>Bacillales</taxon>
        <taxon>Paenibacillaceae</taxon>
        <taxon>Paenibacillus</taxon>
    </lineage>
</organism>
<dbReference type="InterPro" id="IPR037185">
    <property type="entry name" value="EmrE-like"/>
</dbReference>
<keyword evidence="9" id="KW-1185">Reference proteome</keyword>
<evidence type="ECO:0000256" key="5">
    <source>
        <dbReference type="ARBA" id="ARBA00023136"/>
    </source>
</evidence>
<feature type="domain" description="EamA" evidence="7">
    <location>
        <begin position="157"/>
        <end position="291"/>
    </location>
</feature>
<evidence type="ECO:0000256" key="3">
    <source>
        <dbReference type="ARBA" id="ARBA00022692"/>
    </source>
</evidence>
<name>A0A329MJJ3_9BACL</name>
<proteinExistence type="inferred from homology"/>
<evidence type="ECO:0000259" key="7">
    <source>
        <dbReference type="Pfam" id="PF00892"/>
    </source>
</evidence>
<feature type="transmembrane region" description="Helical" evidence="6">
    <location>
        <begin position="185"/>
        <end position="204"/>
    </location>
</feature>
<feature type="domain" description="EamA" evidence="7">
    <location>
        <begin position="5"/>
        <end position="146"/>
    </location>
</feature>
<feature type="transmembrane region" description="Helical" evidence="6">
    <location>
        <begin position="73"/>
        <end position="93"/>
    </location>
</feature>
<comment type="subcellular location">
    <subcellularLocation>
        <location evidence="1">Endomembrane system</location>
        <topology evidence="1">Multi-pass membrane protein</topology>
    </subcellularLocation>
</comment>